<gene>
    <name evidence="9" type="primary">flgA</name>
    <name evidence="9" type="ORF">D0Y53_03215</name>
</gene>
<comment type="function">
    <text evidence="6 7">Involved in the assembly process of the P-ring formation. It may associate with FlgF on the rod constituting a structure essential for the P-ring assembly or may act as a modulator protein for the P-ring assembly.</text>
</comment>
<dbReference type="Proteomes" id="UP000262917">
    <property type="component" value="Unassembled WGS sequence"/>
</dbReference>
<dbReference type="GO" id="GO:0044780">
    <property type="term" value="P:bacterial-type flagellum assembly"/>
    <property type="evidence" value="ECO:0007669"/>
    <property type="project" value="InterPro"/>
</dbReference>
<sequence length="223" mass="23024">MRPSLPPPLLSGLLASLALLPLARAADWQTPDSIRAAAIQALGAHPARAEATLAAHVRLAACGQPLQAVASGPRTALVRCPDVPGWKLYVPVQAHREADVVVLRGPARPGQPLTADQLAVQRRDVPLGKPLPPADPAALVGRIPARPLADGSVVGEDDLALGPPLRRGDPVVLVSRVGGIEVRMAGRALGAAAPGRVVAAENVESRRVVRGRLTAPGVVEVLQ</sequence>
<evidence type="ECO:0000256" key="2">
    <source>
        <dbReference type="ARBA" id="ARBA00010474"/>
    </source>
</evidence>
<name>A0A372DRF7_9GAMM</name>
<dbReference type="Gene3D" id="3.90.1210.10">
    <property type="entry name" value="Antifreeze-like/N-acetylneuraminic acid synthase C-terminal domain"/>
    <property type="match status" value="1"/>
</dbReference>
<comment type="subcellular location">
    <subcellularLocation>
        <location evidence="1 7">Periplasm</location>
    </subcellularLocation>
</comment>
<dbReference type="Pfam" id="PF13144">
    <property type="entry name" value="ChapFlgA"/>
    <property type="match status" value="1"/>
</dbReference>
<dbReference type="Gene3D" id="2.30.30.760">
    <property type="match status" value="1"/>
</dbReference>
<feature type="signal peptide" evidence="7">
    <location>
        <begin position="1"/>
        <end position="25"/>
    </location>
</feature>
<dbReference type="InterPro" id="IPR013974">
    <property type="entry name" value="SAF"/>
</dbReference>
<dbReference type="OrthoDB" id="1669037at2"/>
<accession>A0A372DRF7</accession>
<evidence type="ECO:0000256" key="4">
    <source>
        <dbReference type="ARBA" id="ARBA00022729"/>
    </source>
</evidence>
<reference evidence="9 10" key="1">
    <citation type="submission" date="2018-08" db="EMBL/GenBank/DDBJ databases">
        <title>Lysobacter weifangensis sp. nov., a new member of the family 'Xanthomonadaceae', isolated from soil in a farmland.</title>
        <authorList>
            <person name="Zhao H."/>
        </authorList>
    </citation>
    <scope>NUCLEOTIDE SEQUENCE [LARGE SCALE GENOMIC DNA]</scope>
    <source>
        <strain evidence="9 10">WF-2</strain>
    </source>
</reference>
<feature type="domain" description="SAF" evidence="8">
    <location>
        <begin position="98"/>
        <end position="160"/>
    </location>
</feature>
<dbReference type="CDD" id="cd11614">
    <property type="entry name" value="SAF_CpaB_FlgA_like"/>
    <property type="match status" value="1"/>
</dbReference>
<comment type="similarity">
    <text evidence="2 7">Belongs to the FlgA family.</text>
</comment>
<keyword evidence="4 7" id="KW-0732">Signal</keyword>
<dbReference type="InterPro" id="IPR039246">
    <property type="entry name" value="Flagellar_FlgA"/>
</dbReference>
<evidence type="ECO:0000256" key="1">
    <source>
        <dbReference type="ARBA" id="ARBA00004418"/>
    </source>
</evidence>
<dbReference type="EMBL" id="QVPD01000002">
    <property type="protein sequence ID" value="RFP62074.1"/>
    <property type="molecule type" value="Genomic_DNA"/>
</dbReference>
<evidence type="ECO:0000313" key="9">
    <source>
        <dbReference type="EMBL" id="RFP62074.1"/>
    </source>
</evidence>
<protein>
    <recommendedName>
        <fullName evidence="3 7">Flagella basal body P-ring formation protein FlgA</fullName>
    </recommendedName>
</protein>
<dbReference type="PANTHER" id="PTHR36307:SF1">
    <property type="entry name" value="FLAGELLA BASAL BODY P-RING FORMATION PROTEIN FLGA"/>
    <property type="match status" value="1"/>
</dbReference>
<evidence type="ECO:0000256" key="7">
    <source>
        <dbReference type="RuleBase" id="RU362063"/>
    </source>
</evidence>
<evidence type="ECO:0000256" key="6">
    <source>
        <dbReference type="ARBA" id="ARBA00025643"/>
    </source>
</evidence>
<comment type="caution">
    <text evidence="9">The sequence shown here is derived from an EMBL/GenBank/DDBJ whole genome shotgun (WGS) entry which is preliminary data.</text>
</comment>
<evidence type="ECO:0000313" key="10">
    <source>
        <dbReference type="Proteomes" id="UP000262917"/>
    </source>
</evidence>
<dbReference type="GO" id="GO:0042597">
    <property type="term" value="C:periplasmic space"/>
    <property type="evidence" value="ECO:0007669"/>
    <property type="project" value="UniProtKB-SubCell"/>
</dbReference>
<dbReference type="SMART" id="SM00858">
    <property type="entry name" value="SAF"/>
    <property type="match status" value="1"/>
</dbReference>
<evidence type="ECO:0000256" key="3">
    <source>
        <dbReference type="ARBA" id="ARBA00014754"/>
    </source>
</evidence>
<dbReference type="PANTHER" id="PTHR36307">
    <property type="entry name" value="FLAGELLA BASAL BODY P-RING FORMATION PROTEIN FLGA"/>
    <property type="match status" value="1"/>
</dbReference>
<organism evidence="9 10">
    <name type="scientific">Cognatiluteimonas weifangensis</name>
    <dbReference type="NCBI Taxonomy" id="2303539"/>
    <lineage>
        <taxon>Bacteria</taxon>
        <taxon>Pseudomonadati</taxon>
        <taxon>Pseudomonadota</taxon>
        <taxon>Gammaproteobacteria</taxon>
        <taxon>Lysobacterales</taxon>
        <taxon>Lysobacteraceae</taxon>
        <taxon>Cognatiluteimonas</taxon>
    </lineage>
</organism>
<keyword evidence="5 7" id="KW-0574">Periplasm</keyword>
<keyword evidence="9" id="KW-0966">Cell projection</keyword>
<dbReference type="InterPro" id="IPR017585">
    <property type="entry name" value="SAF_FlgA"/>
</dbReference>
<keyword evidence="10" id="KW-1185">Reference proteome</keyword>
<feature type="chain" id="PRO_5016482408" description="Flagella basal body P-ring formation protein FlgA" evidence="7">
    <location>
        <begin position="26"/>
        <end position="223"/>
    </location>
</feature>
<dbReference type="RefSeq" id="WP_117201749.1">
    <property type="nucleotide sequence ID" value="NZ_JBHTBK010000008.1"/>
</dbReference>
<keyword evidence="7" id="KW-1005">Bacterial flagellum biogenesis</keyword>
<dbReference type="AlphaFoldDB" id="A0A372DRF7"/>
<evidence type="ECO:0000259" key="8">
    <source>
        <dbReference type="SMART" id="SM00858"/>
    </source>
</evidence>
<evidence type="ECO:0000256" key="5">
    <source>
        <dbReference type="ARBA" id="ARBA00022764"/>
    </source>
</evidence>
<keyword evidence="9" id="KW-0969">Cilium</keyword>
<keyword evidence="9" id="KW-0282">Flagellum</keyword>
<dbReference type="NCBIfam" id="TIGR03170">
    <property type="entry name" value="flgA_cterm"/>
    <property type="match status" value="1"/>
</dbReference>
<proteinExistence type="inferred from homology"/>